<evidence type="ECO:0000256" key="10">
    <source>
        <dbReference type="PIRNR" id="PIRNR017290"/>
    </source>
</evidence>
<dbReference type="PANTHER" id="PTHR28090">
    <property type="entry name" value="PROTEIN ROT1"/>
    <property type="match status" value="1"/>
</dbReference>
<dbReference type="InterPro" id="IPR019623">
    <property type="entry name" value="Rot1"/>
</dbReference>
<comment type="similarity">
    <text evidence="2 10">Belongs to the ROT1 family.</text>
</comment>
<comment type="subcellular location">
    <subcellularLocation>
        <location evidence="1">Endoplasmic reticulum membrane</location>
        <topology evidence="1">Single-pass type I membrane protein</topology>
    </subcellularLocation>
</comment>
<evidence type="ECO:0000256" key="7">
    <source>
        <dbReference type="ARBA" id="ARBA00022989"/>
    </source>
</evidence>
<evidence type="ECO:0000256" key="8">
    <source>
        <dbReference type="ARBA" id="ARBA00023136"/>
    </source>
</evidence>
<evidence type="ECO:0000256" key="9">
    <source>
        <dbReference type="ARBA" id="ARBA00024969"/>
    </source>
</evidence>
<keyword evidence="5 12" id="KW-0732">Signal</keyword>
<evidence type="ECO:0000256" key="5">
    <source>
        <dbReference type="ARBA" id="ARBA00022729"/>
    </source>
</evidence>
<dbReference type="GO" id="GO:0006458">
    <property type="term" value="P:'de novo' protein folding"/>
    <property type="evidence" value="ECO:0007669"/>
    <property type="project" value="InterPro"/>
</dbReference>
<feature type="chain" id="PRO_5026150147" description="Protein ROT1" evidence="12">
    <location>
        <begin position="17"/>
        <end position="219"/>
    </location>
</feature>
<dbReference type="GO" id="GO:0051082">
    <property type="term" value="F:unfolded protein binding"/>
    <property type="evidence" value="ECO:0007669"/>
    <property type="project" value="TreeGrafter"/>
</dbReference>
<keyword evidence="6 10" id="KW-0256">Endoplasmic reticulum</keyword>
<keyword evidence="14" id="KW-1185">Reference proteome</keyword>
<accession>A0A6G1HIJ3</accession>
<evidence type="ECO:0000313" key="13">
    <source>
        <dbReference type="EMBL" id="KAF2395812.1"/>
    </source>
</evidence>
<dbReference type="EMBL" id="ML996711">
    <property type="protein sequence ID" value="KAF2395812.1"/>
    <property type="molecule type" value="Genomic_DNA"/>
</dbReference>
<evidence type="ECO:0000256" key="6">
    <source>
        <dbReference type="ARBA" id="ARBA00022824"/>
    </source>
</evidence>
<protein>
    <recommendedName>
        <fullName evidence="3 10">Protein ROT1</fullName>
    </recommendedName>
</protein>
<keyword evidence="4 11" id="KW-0812">Transmembrane</keyword>
<gene>
    <name evidence="13" type="ORF">EJ06DRAFT_545407</name>
</gene>
<evidence type="ECO:0000313" key="14">
    <source>
        <dbReference type="Proteomes" id="UP000799640"/>
    </source>
</evidence>
<dbReference type="Proteomes" id="UP000799640">
    <property type="component" value="Unassembled WGS sequence"/>
</dbReference>
<proteinExistence type="inferred from homology"/>
<keyword evidence="8 10" id="KW-0472">Membrane</keyword>
<dbReference type="GO" id="GO:0005789">
    <property type="term" value="C:endoplasmic reticulum membrane"/>
    <property type="evidence" value="ECO:0007669"/>
    <property type="project" value="UniProtKB-SubCell"/>
</dbReference>
<evidence type="ECO:0000256" key="3">
    <source>
        <dbReference type="ARBA" id="ARBA00017291"/>
    </source>
</evidence>
<dbReference type="OrthoDB" id="5327821at2759"/>
<dbReference type="AlphaFoldDB" id="A0A6G1HIJ3"/>
<evidence type="ECO:0000256" key="12">
    <source>
        <dbReference type="SAM" id="SignalP"/>
    </source>
</evidence>
<dbReference type="PIRSF" id="PIRSF017290">
    <property type="entry name" value="ROT1_prd"/>
    <property type="match status" value="1"/>
</dbReference>
<dbReference type="Pfam" id="PF10681">
    <property type="entry name" value="Rot1"/>
    <property type="match status" value="1"/>
</dbReference>
<evidence type="ECO:0000256" key="2">
    <source>
        <dbReference type="ARBA" id="ARBA00007149"/>
    </source>
</evidence>
<reference evidence="13" key="1">
    <citation type="journal article" date="2020" name="Stud. Mycol.">
        <title>101 Dothideomycetes genomes: a test case for predicting lifestyles and emergence of pathogens.</title>
        <authorList>
            <person name="Haridas S."/>
            <person name="Albert R."/>
            <person name="Binder M."/>
            <person name="Bloem J."/>
            <person name="Labutti K."/>
            <person name="Salamov A."/>
            <person name="Andreopoulos B."/>
            <person name="Baker S."/>
            <person name="Barry K."/>
            <person name="Bills G."/>
            <person name="Bluhm B."/>
            <person name="Cannon C."/>
            <person name="Castanera R."/>
            <person name="Culley D."/>
            <person name="Daum C."/>
            <person name="Ezra D."/>
            <person name="Gonzalez J."/>
            <person name="Henrissat B."/>
            <person name="Kuo A."/>
            <person name="Liang C."/>
            <person name="Lipzen A."/>
            <person name="Lutzoni F."/>
            <person name="Magnuson J."/>
            <person name="Mondo S."/>
            <person name="Nolan M."/>
            <person name="Ohm R."/>
            <person name="Pangilinan J."/>
            <person name="Park H.-J."/>
            <person name="Ramirez L."/>
            <person name="Alfaro M."/>
            <person name="Sun H."/>
            <person name="Tritt A."/>
            <person name="Yoshinaga Y."/>
            <person name="Zwiers L.-H."/>
            <person name="Turgeon B."/>
            <person name="Goodwin S."/>
            <person name="Spatafora J."/>
            <person name="Crous P."/>
            <person name="Grigoriev I."/>
        </authorList>
    </citation>
    <scope>NUCLEOTIDE SEQUENCE</scope>
    <source>
        <strain evidence="13">CBS 262.69</strain>
    </source>
</reference>
<organism evidence="13 14">
    <name type="scientific">Trichodelitschia bisporula</name>
    <dbReference type="NCBI Taxonomy" id="703511"/>
    <lineage>
        <taxon>Eukaryota</taxon>
        <taxon>Fungi</taxon>
        <taxon>Dikarya</taxon>
        <taxon>Ascomycota</taxon>
        <taxon>Pezizomycotina</taxon>
        <taxon>Dothideomycetes</taxon>
        <taxon>Dothideomycetes incertae sedis</taxon>
        <taxon>Phaeotrichales</taxon>
        <taxon>Phaeotrichaceae</taxon>
        <taxon>Trichodelitschia</taxon>
    </lineage>
</organism>
<evidence type="ECO:0000256" key="11">
    <source>
        <dbReference type="SAM" id="Phobius"/>
    </source>
</evidence>
<evidence type="ECO:0000256" key="1">
    <source>
        <dbReference type="ARBA" id="ARBA00004115"/>
    </source>
</evidence>
<name>A0A6G1HIJ3_9PEZI</name>
<dbReference type="PANTHER" id="PTHR28090:SF1">
    <property type="entry name" value="PROTEIN ROT1"/>
    <property type="match status" value="1"/>
</dbReference>
<feature type="signal peptide" evidence="12">
    <location>
        <begin position="1"/>
        <end position="16"/>
    </location>
</feature>
<feature type="transmembrane region" description="Helical" evidence="11">
    <location>
        <begin position="199"/>
        <end position="218"/>
    </location>
</feature>
<comment type="function">
    <text evidence="9 10">Required for normal levels of the cell wall 1,6-beta-glucan. Involved in a protein folding machinery chaperoning proteins acting in various physiological processes including cell wall synthesis and lysis of autophagic bodies.</text>
</comment>
<sequence>MFLSGFLLLAIALAEPLSLTGTWTSKSKSILTGPSFYNPVVDVFTEPSHPGIAYSFTPTGSWESAYYRAISNPVDPTCPQAILQWQHGAYELLPNGSLLLTPIATDGRQLRSAPCEGDNAVYTRFNVTELFMRYDLHIDAYHNVPRLDLFRFDGSPVQPLWHVRDPPVMLPTGTLNPIVVQTAVKRSVRVEAPKIDAALWLWWCGAGGVGVGSVLFFFF</sequence>
<keyword evidence="7 11" id="KW-1133">Transmembrane helix</keyword>
<evidence type="ECO:0000256" key="4">
    <source>
        <dbReference type="ARBA" id="ARBA00022692"/>
    </source>
</evidence>